<evidence type="ECO:0000259" key="6">
    <source>
        <dbReference type="Pfam" id="PF01782"/>
    </source>
</evidence>
<dbReference type="GO" id="GO:0043022">
    <property type="term" value="F:ribosome binding"/>
    <property type="evidence" value="ECO:0007669"/>
    <property type="project" value="InterPro"/>
</dbReference>
<dbReference type="AlphaFoldDB" id="A0A432X1U8"/>
<comment type="caution">
    <text evidence="8">The sequence shown here is derived from an EMBL/GenBank/DDBJ whole genome shotgun (WGS) entry which is preliminary data.</text>
</comment>
<keyword evidence="1 5" id="KW-0963">Cytoplasm</keyword>
<keyword evidence="4 5" id="KW-0143">Chaperone</keyword>
<comment type="subunit">
    <text evidence="5">Binds ribosomal protein uS19.</text>
</comment>
<accession>A0A432X1U8</accession>
<dbReference type="PANTHER" id="PTHR33692:SF1">
    <property type="entry name" value="RIBOSOME MATURATION FACTOR RIMM"/>
    <property type="match status" value="1"/>
</dbReference>
<dbReference type="Gene3D" id="2.30.30.240">
    <property type="entry name" value="PRC-barrel domain"/>
    <property type="match status" value="1"/>
</dbReference>
<dbReference type="InterPro" id="IPR009000">
    <property type="entry name" value="Transl_B-barrel_sf"/>
</dbReference>
<protein>
    <recommendedName>
        <fullName evidence="5">Ribosome maturation factor RimM</fullName>
    </recommendedName>
</protein>
<organism evidence="8 9">
    <name type="scientific">Aliidiomarina taiwanensis</name>
    <dbReference type="NCBI Taxonomy" id="946228"/>
    <lineage>
        <taxon>Bacteria</taxon>
        <taxon>Pseudomonadati</taxon>
        <taxon>Pseudomonadota</taxon>
        <taxon>Gammaproteobacteria</taxon>
        <taxon>Alteromonadales</taxon>
        <taxon>Idiomarinaceae</taxon>
        <taxon>Aliidiomarina</taxon>
    </lineage>
</organism>
<dbReference type="SUPFAM" id="SSF50346">
    <property type="entry name" value="PRC-barrel domain"/>
    <property type="match status" value="1"/>
</dbReference>
<feature type="domain" description="PRC-barrel" evidence="7">
    <location>
        <begin position="101"/>
        <end position="177"/>
    </location>
</feature>
<dbReference type="GO" id="GO:0005737">
    <property type="term" value="C:cytoplasm"/>
    <property type="evidence" value="ECO:0007669"/>
    <property type="project" value="UniProtKB-SubCell"/>
</dbReference>
<sequence>MTTTAVTTDDLVVLGNLGAVYGIKGWLRVNAFTDELSGIFDYAPWFIGRDGNWQQAEVSQWRWHNKGLVAKLANVDDRDVAALYTGMDIAVQASALPELEENEFYLRDLEGLRVMNTQGYDMGTVDHMLSTPANDVMVVKANSNDAFGKRERLIPFIQSQYVIEVNKASGTVTVDWPADF</sequence>
<comment type="similarity">
    <text evidence="5">Belongs to the RimM family.</text>
</comment>
<reference evidence="8 9" key="1">
    <citation type="journal article" date="2011" name="Front. Microbiol.">
        <title>Genomic signatures of strain selection and enhancement in Bacillus atrophaeus var. globigii, a historical biowarfare simulant.</title>
        <authorList>
            <person name="Gibbons H.S."/>
            <person name="Broomall S.M."/>
            <person name="McNew L.A."/>
            <person name="Daligault H."/>
            <person name="Chapman C."/>
            <person name="Bruce D."/>
            <person name="Karavis M."/>
            <person name="Krepps M."/>
            <person name="McGregor P.A."/>
            <person name="Hong C."/>
            <person name="Park K.H."/>
            <person name="Akmal A."/>
            <person name="Feldman A."/>
            <person name="Lin J.S."/>
            <person name="Chang W.E."/>
            <person name="Higgs B.W."/>
            <person name="Demirev P."/>
            <person name="Lindquist J."/>
            <person name="Liem A."/>
            <person name="Fochler E."/>
            <person name="Read T.D."/>
            <person name="Tapia R."/>
            <person name="Johnson S."/>
            <person name="Bishop-Lilly K.A."/>
            <person name="Detter C."/>
            <person name="Han C."/>
            <person name="Sozhamannan S."/>
            <person name="Rosenzweig C.N."/>
            <person name="Skowronski E.W."/>
        </authorList>
    </citation>
    <scope>NUCLEOTIDE SEQUENCE [LARGE SCALE GENOMIC DNA]</scope>
    <source>
        <strain evidence="8 9">AIT1</strain>
    </source>
</reference>
<keyword evidence="3 5" id="KW-0698">rRNA processing</keyword>
<evidence type="ECO:0000256" key="1">
    <source>
        <dbReference type="ARBA" id="ARBA00022490"/>
    </source>
</evidence>
<dbReference type="RefSeq" id="WP_126757395.1">
    <property type="nucleotide sequence ID" value="NZ_PIPQ01000003.1"/>
</dbReference>
<dbReference type="InterPro" id="IPR011961">
    <property type="entry name" value="RimM"/>
</dbReference>
<comment type="subcellular location">
    <subcellularLocation>
        <location evidence="5">Cytoplasm</location>
    </subcellularLocation>
</comment>
<dbReference type="InterPro" id="IPR027275">
    <property type="entry name" value="PRC-brl_dom"/>
</dbReference>
<dbReference type="EMBL" id="PIPQ01000003">
    <property type="protein sequence ID" value="RUO40519.1"/>
    <property type="molecule type" value="Genomic_DNA"/>
</dbReference>
<comment type="domain">
    <text evidence="5">The PRC barrel domain binds ribosomal protein uS19.</text>
</comment>
<evidence type="ECO:0000313" key="8">
    <source>
        <dbReference type="EMBL" id="RUO40519.1"/>
    </source>
</evidence>
<evidence type="ECO:0000256" key="2">
    <source>
        <dbReference type="ARBA" id="ARBA00022517"/>
    </source>
</evidence>
<evidence type="ECO:0000256" key="5">
    <source>
        <dbReference type="HAMAP-Rule" id="MF_00014"/>
    </source>
</evidence>
<gene>
    <name evidence="5 8" type="primary">rimM</name>
    <name evidence="8" type="ORF">CWE15_07110</name>
</gene>
<dbReference type="PANTHER" id="PTHR33692">
    <property type="entry name" value="RIBOSOME MATURATION FACTOR RIMM"/>
    <property type="match status" value="1"/>
</dbReference>
<evidence type="ECO:0000256" key="3">
    <source>
        <dbReference type="ARBA" id="ARBA00022552"/>
    </source>
</evidence>
<dbReference type="Gene3D" id="2.40.30.60">
    <property type="entry name" value="RimM"/>
    <property type="match status" value="1"/>
</dbReference>
<keyword evidence="9" id="KW-1185">Reference proteome</keyword>
<dbReference type="Pfam" id="PF01782">
    <property type="entry name" value="RimM"/>
    <property type="match status" value="1"/>
</dbReference>
<keyword evidence="2 5" id="KW-0690">Ribosome biogenesis</keyword>
<evidence type="ECO:0000256" key="4">
    <source>
        <dbReference type="ARBA" id="ARBA00023186"/>
    </source>
</evidence>
<dbReference type="GO" id="GO:0006364">
    <property type="term" value="P:rRNA processing"/>
    <property type="evidence" value="ECO:0007669"/>
    <property type="project" value="UniProtKB-UniRule"/>
</dbReference>
<dbReference type="InterPro" id="IPR011033">
    <property type="entry name" value="PRC_barrel-like_sf"/>
</dbReference>
<dbReference type="InterPro" id="IPR002676">
    <property type="entry name" value="RimM_N"/>
</dbReference>
<dbReference type="GO" id="GO:0042274">
    <property type="term" value="P:ribosomal small subunit biogenesis"/>
    <property type="evidence" value="ECO:0007669"/>
    <property type="project" value="UniProtKB-UniRule"/>
</dbReference>
<evidence type="ECO:0000259" key="7">
    <source>
        <dbReference type="Pfam" id="PF05239"/>
    </source>
</evidence>
<dbReference type="InterPro" id="IPR036976">
    <property type="entry name" value="RimM_N_sf"/>
</dbReference>
<dbReference type="Proteomes" id="UP000286976">
    <property type="component" value="Unassembled WGS sequence"/>
</dbReference>
<evidence type="ECO:0000313" key="9">
    <source>
        <dbReference type="Proteomes" id="UP000286976"/>
    </source>
</evidence>
<dbReference type="Pfam" id="PF05239">
    <property type="entry name" value="PRC"/>
    <property type="match status" value="1"/>
</dbReference>
<name>A0A432X1U8_9GAMM</name>
<dbReference type="HAMAP" id="MF_00014">
    <property type="entry name" value="Ribosome_mat_RimM"/>
    <property type="match status" value="1"/>
</dbReference>
<comment type="function">
    <text evidence="5">An accessory protein needed during the final step in the assembly of 30S ribosomal subunit, possibly for assembly of the head region. Essential for efficient processing of 16S rRNA. May be needed both before and after RbfA during the maturation of 16S rRNA. It has affinity for free ribosomal 30S subunits but not for 70S ribosomes.</text>
</comment>
<proteinExistence type="inferred from homology"/>
<dbReference type="GO" id="GO:0005840">
    <property type="term" value="C:ribosome"/>
    <property type="evidence" value="ECO:0007669"/>
    <property type="project" value="InterPro"/>
</dbReference>
<dbReference type="OrthoDB" id="9783509at2"/>
<dbReference type="SUPFAM" id="SSF50447">
    <property type="entry name" value="Translation proteins"/>
    <property type="match status" value="1"/>
</dbReference>
<feature type="domain" description="RimM N-terminal" evidence="6">
    <location>
        <begin position="14"/>
        <end position="94"/>
    </location>
</feature>
<dbReference type="NCBIfam" id="TIGR02273">
    <property type="entry name" value="16S_RimM"/>
    <property type="match status" value="1"/>
</dbReference>